<dbReference type="Proteomes" id="UP001207228">
    <property type="component" value="Unassembled WGS sequence"/>
</dbReference>
<protein>
    <submittedName>
        <fullName evidence="1">YdeI/OmpD-associated family protein</fullName>
    </submittedName>
</protein>
<sequence length="212" mass="23573">MADLGKKLQLKTEQPLLLLQAPEKVAQTLQQEGYTFTKSDEAPSMGAYAAVLLFVQRAAELEALGPQALALLQPEGILWVAYPKKTSGVKTDLTRDKGWQVMAQMQYEAVRQVAVDDVWSALRFRHKTERRQESMFGVDRPGIDRSTKTVVVPEDMKTALQEAGLLEAFESMAFTHRKEYVVAVLDAKRPETRASRIAKAVEGAGRAAAKKR</sequence>
<evidence type="ECO:0000313" key="2">
    <source>
        <dbReference type="Proteomes" id="UP001207228"/>
    </source>
</evidence>
<reference evidence="1 2" key="1">
    <citation type="submission" date="2022-11" db="EMBL/GenBank/DDBJ databases">
        <title>The characterization of three novel Bacteroidetes species and genomic analysis of their roles in tidal elemental geochemical cycles.</title>
        <authorList>
            <person name="Ma K.-J."/>
        </authorList>
    </citation>
    <scope>NUCLEOTIDE SEQUENCE [LARGE SCALE GENOMIC DNA]</scope>
    <source>
        <strain evidence="1 2">M82</strain>
    </source>
</reference>
<dbReference type="Pfam" id="PF13376">
    <property type="entry name" value="OmdA"/>
    <property type="match status" value="1"/>
</dbReference>
<comment type="caution">
    <text evidence="1">The sequence shown here is derived from an EMBL/GenBank/DDBJ whole genome shotgun (WGS) entry which is preliminary data.</text>
</comment>
<dbReference type="RefSeq" id="WP_266054148.1">
    <property type="nucleotide sequence ID" value="NZ_JAPFQO010000014.1"/>
</dbReference>
<accession>A0ABT3RJA9</accession>
<name>A0ABT3RJA9_9BACT</name>
<dbReference type="EMBL" id="JAPFQO010000014">
    <property type="protein sequence ID" value="MCX2741911.1"/>
    <property type="molecule type" value="Genomic_DNA"/>
</dbReference>
<organism evidence="1 2">
    <name type="scientific">Pontibacter anaerobius</name>
    <dbReference type="NCBI Taxonomy" id="2993940"/>
    <lineage>
        <taxon>Bacteria</taxon>
        <taxon>Pseudomonadati</taxon>
        <taxon>Bacteroidota</taxon>
        <taxon>Cytophagia</taxon>
        <taxon>Cytophagales</taxon>
        <taxon>Hymenobacteraceae</taxon>
        <taxon>Pontibacter</taxon>
    </lineage>
</organism>
<evidence type="ECO:0000313" key="1">
    <source>
        <dbReference type="EMBL" id="MCX2741911.1"/>
    </source>
</evidence>
<keyword evidence="2" id="KW-1185">Reference proteome</keyword>
<gene>
    <name evidence="1" type="ORF">OO017_18280</name>
</gene>
<proteinExistence type="predicted"/>